<dbReference type="GO" id="GO:0009007">
    <property type="term" value="F:site-specific DNA-methyltransferase (adenine-specific) activity"/>
    <property type="evidence" value="ECO:0007669"/>
    <property type="project" value="UniProtKB-EC"/>
</dbReference>
<comment type="catalytic activity">
    <reaction evidence="5">
        <text>a 2'-deoxyadenosine in DNA + S-adenosyl-L-methionine = an N(6)-methyl-2'-deoxyadenosine in DNA + S-adenosyl-L-homocysteine + H(+)</text>
        <dbReference type="Rhea" id="RHEA:15197"/>
        <dbReference type="Rhea" id="RHEA-COMP:12418"/>
        <dbReference type="Rhea" id="RHEA-COMP:12419"/>
        <dbReference type="ChEBI" id="CHEBI:15378"/>
        <dbReference type="ChEBI" id="CHEBI:57856"/>
        <dbReference type="ChEBI" id="CHEBI:59789"/>
        <dbReference type="ChEBI" id="CHEBI:90615"/>
        <dbReference type="ChEBI" id="CHEBI:90616"/>
        <dbReference type="EC" id="2.1.1.72"/>
    </reaction>
</comment>
<dbReference type="PRINTS" id="PR00507">
    <property type="entry name" value="N12N6MTFRASE"/>
</dbReference>
<keyword evidence="4" id="KW-0949">S-adenosyl-L-methionine</keyword>
<organism evidence="7">
    <name type="scientific">Thomasclavelia ramosa</name>
    <dbReference type="NCBI Taxonomy" id="1547"/>
    <lineage>
        <taxon>Bacteria</taxon>
        <taxon>Bacillati</taxon>
        <taxon>Bacillota</taxon>
        <taxon>Erysipelotrichia</taxon>
        <taxon>Erysipelotrichales</taxon>
        <taxon>Coprobacillaceae</taxon>
        <taxon>Thomasclavelia</taxon>
    </lineage>
</organism>
<gene>
    <name evidence="7" type="primary">paeR7IM</name>
    <name evidence="7" type="ORF">CRLFYP8_02349</name>
</gene>
<keyword evidence="2 7" id="KW-0489">Methyltransferase</keyword>
<dbReference type="Gene3D" id="3.40.50.150">
    <property type="entry name" value="Vaccinia Virus protein VP39"/>
    <property type="match status" value="1"/>
</dbReference>
<dbReference type="GO" id="GO:0006304">
    <property type="term" value="P:DNA modification"/>
    <property type="evidence" value="ECO:0007669"/>
    <property type="project" value="InterPro"/>
</dbReference>
<dbReference type="GO" id="GO:0003676">
    <property type="term" value="F:nucleic acid binding"/>
    <property type="evidence" value="ECO:0007669"/>
    <property type="project" value="InterPro"/>
</dbReference>
<accession>A0A6N3A0G2</accession>
<dbReference type="RefSeq" id="WP_156635408.1">
    <property type="nucleotide sequence ID" value="NZ_CACRTL010000019.1"/>
</dbReference>
<evidence type="ECO:0000256" key="3">
    <source>
        <dbReference type="ARBA" id="ARBA00022679"/>
    </source>
</evidence>
<dbReference type="InterPro" id="IPR002052">
    <property type="entry name" value="DNA_methylase_N6_adenine_CS"/>
</dbReference>
<dbReference type="InterPro" id="IPR050953">
    <property type="entry name" value="N4_N6_ade-DNA_methylase"/>
</dbReference>
<dbReference type="EC" id="2.1.1.72" evidence="1"/>
<dbReference type="PROSITE" id="PS00092">
    <property type="entry name" value="N6_MTASE"/>
    <property type="match status" value="1"/>
</dbReference>
<evidence type="ECO:0000313" key="7">
    <source>
        <dbReference type="EMBL" id="VYT85414.1"/>
    </source>
</evidence>
<evidence type="ECO:0000256" key="5">
    <source>
        <dbReference type="ARBA" id="ARBA00047942"/>
    </source>
</evidence>
<dbReference type="SUPFAM" id="SSF53335">
    <property type="entry name" value="S-adenosyl-L-methionine-dependent methyltransferases"/>
    <property type="match status" value="1"/>
</dbReference>
<dbReference type="AlphaFoldDB" id="A0A6N3A0G2"/>
<proteinExistence type="predicted"/>
<evidence type="ECO:0000256" key="1">
    <source>
        <dbReference type="ARBA" id="ARBA00011900"/>
    </source>
</evidence>
<dbReference type="InterPro" id="IPR029063">
    <property type="entry name" value="SAM-dependent_MTases_sf"/>
</dbReference>
<dbReference type="PANTHER" id="PTHR33841">
    <property type="entry name" value="DNA METHYLTRANSFERASE YEEA-RELATED"/>
    <property type="match status" value="1"/>
</dbReference>
<evidence type="ECO:0000256" key="4">
    <source>
        <dbReference type="ARBA" id="ARBA00022691"/>
    </source>
</evidence>
<evidence type="ECO:0000256" key="2">
    <source>
        <dbReference type="ARBA" id="ARBA00022603"/>
    </source>
</evidence>
<dbReference type="PANTHER" id="PTHR33841:SF1">
    <property type="entry name" value="DNA METHYLTRANSFERASE A"/>
    <property type="match status" value="1"/>
</dbReference>
<evidence type="ECO:0000259" key="6">
    <source>
        <dbReference type="Pfam" id="PF07669"/>
    </source>
</evidence>
<dbReference type="EMBL" id="CACRTL010000019">
    <property type="protein sequence ID" value="VYT85414.1"/>
    <property type="molecule type" value="Genomic_DNA"/>
</dbReference>
<dbReference type="GO" id="GO:0032259">
    <property type="term" value="P:methylation"/>
    <property type="evidence" value="ECO:0007669"/>
    <property type="project" value="UniProtKB-KW"/>
</dbReference>
<feature type="domain" description="Type II methyltransferase M.TaqI-like" evidence="6">
    <location>
        <begin position="163"/>
        <end position="287"/>
    </location>
</feature>
<reference evidence="7" key="1">
    <citation type="submission" date="2019-11" db="EMBL/GenBank/DDBJ databases">
        <authorList>
            <person name="Feng L."/>
        </authorList>
    </citation>
    <scope>NUCLEOTIDE SEQUENCE</scope>
    <source>
        <strain evidence="7">CramosumLFYP8</strain>
    </source>
</reference>
<dbReference type="InterPro" id="IPR011639">
    <property type="entry name" value="MethylTrfase_TaqI-like_dom"/>
</dbReference>
<keyword evidence="3 7" id="KW-0808">Transferase</keyword>
<sequence length="543" mass="62992">MANKMLLNALSIVDSYLIQNYSKSDLKVIREEVACILHKTEKSLDICNEIYSYETVQEILSNINEREDIRKSRGVYYTPTDLVRFILFNSAKMVCGKLKSNNLHVLDLNGIPYNSFCFEKTIFDPTCGAGVFVLETLEMKLDLLDLHYTEISKGKIHKVVKTIRGNDVNEDSIKLTKIRLLLCILHRYGVSKIKGLAKIMDPCFTCYDFVISKPNNNRYDIIVGNPPYVEDSKSLSVPPVKYGNIYANVLDNAAFQLKEGGVMGFVIPLSYESTPRMKKIRDKLSSRITEQYILSYSDRPDCLFSSVHQKLCVIFGRNIDKEQTVYTSNYRYWYKEEREELFHSTEVVKNKFVESDFIPKLGTRTDSNVYKKIQTYKTDLINLLENNGCSVFLNMRAAFWIKAFLSQHSGSEYKEFKCKNQEYANFCMCLLNSSLFWWYWICISDCWHITRKELIGFKVPEEIDFTITNRLANLLENKLEDTKVFVGTKQTEYEYKHKECVDVIHEIDDFINGLYGLTDEESIYIKNFSYRYRIGGGADSGCN</sequence>
<dbReference type="Pfam" id="PF07669">
    <property type="entry name" value="Eco57I"/>
    <property type="match status" value="1"/>
</dbReference>
<protein>
    <recommendedName>
        <fullName evidence="1">site-specific DNA-methyltransferase (adenine-specific)</fullName>
        <ecNumber evidence="1">2.1.1.72</ecNumber>
    </recommendedName>
</protein>
<name>A0A6N3A0G2_9FIRM</name>